<dbReference type="Proteomes" id="UP001476583">
    <property type="component" value="Chromosome"/>
</dbReference>
<organism evidence="3 4">
    <name type="scientific">Ectopseudomonas mendocina</name>
    <name type="common">Pseudomonas mendocina</name>
    <dbReference type="NCBI Taxonomy" id="300"/>
    <lineage>
        <taxon>Bacteria</taxon>
        <taxon>Pseudomonadati</taxon>
        <taxon>Pseudomonadota</taxon>
        <taxon>Gammaproteobacteria</taxon>
        <taxon>Pseudomonadales</taxon>
        <taxon>Pseudomonadaceae</taxon>
        <taxon>Ectopseudomonas</taxon>
    </lineage>
</organism>
<dbReference type="SUPFAM" id="SSF52821">
    <property type="entry name" value="Rhodanese/Cell cycle control phosphatase"/>
    <property type="match status" value="1"/>
</dbReference>
<feature type="domain" description="Rhodanese" evidence="2">
    <location>
        <begin position="37"/>
        <end position="154"/>
    </location>
</feature>
<dbReference type="InterPro" id="IPR036873">
    <property type="entry name" value="Rhodanese-like_dom_sf"/>
</dbReference>
<evidence type="ECO:0000256" key="1">
    <source>
        <dbReference type="SAM" id="SignalP"/>
    </source>
</evidence>
<keyword evidence="4" id="KW-1185">Reference proteome</keyword>
<evidence type="ECO:0000313" key="3">
    <source>
        <dbReference type="EMBL" id="WXL26585.1"/>
    </source>
</evidence>
<reference evidence="3 4" key="1">
    <citation type="submission" date="2024-03" db="EMBL/GenBank/DDBJ databases">
        <title>Complete genome of BD2.</title>
        <authorList>
            <person name="Cao G."/>
        </authorList>
    </citation>
    <scope>NUCLEOTIDE SEQUENCE [LARGE SCALE GENOMIC DNA]</scope>
    <source>
        <strain evidence="3 4">BD2</strain>
    </source>
</reference>
<keyword evidence="1" id="KW-0732">Signal</keyword>
<dbReference type="PROSITE" id="PS50206">
    <property type="entry name" value="RHODANESE_3"/>
    <property type="match status" value="1"/>
</dbReference>
<proteinExistence type="predicted"/>
<feature type="signal peptide" evidence="1">
    <location>
        <begin position="1"/>
        <end position="19"/>
    </location>
</feature>
<feature type="chain" id="PRO_5047000118" evidence="1">
    <location>
        <begin position="20"/>
        <end position="184"/>
    </location>
</feature>
<dbReference type="Gene3D" id="3.40.250.10">
    <property type="entry name" value="Rhodanese-like domain"/>
    <property type="match status" value="1"/>
</dbReference>
<gene>
    <name evidence="3" type="ORF">WG219_03660</name>
</gene>
<sequence length="184" mass="20260">MKALIMATLLALLSLPAMADTDIGISAQDTYAKLGQGEAKLLFIDVRDPVEIMFVGFTDAVDINIPYLLVDRTTWDDERGSYKVAQNPRFIEEVRAALKERGLSTDAEIITMCRSGSERGKPSADFLRANGFPNARYVIDGFQGPALKEGPQAGFRLQGGWQNSGLPWSAKMNPLKMYRANNSL</sequence>
<dbReference type="EMBL" id="CP148074">
    <property type="protein sequence ID" value="WXL26585.1"/>
    <property type="molecule type" value="Genomic_DNA"/>
</dbReference>
<dbReference type="Pfam" id="PF00581">
    <property type="entry name" value="Rhodanese"/>
    <property type="match status" value="1"/>
</dbReference>
<dbReference type="InterPro" id="IPR001763">
    <property type="entry name" value="Rhodanese-like_dom"/>
</dbReference>
<evidence type="ECO:0000259" key="2">
    <source>
        <dbReference type="PROSITE" id="PS50206"/>
    </source>
</evidence>
<evidence type="ECO:0000313" key="4">
    <source>
        <dbReference type="Proteomes" id="UP001476583"/>
    </source>
</evidence>
<dbReference type="SMART" id="SM00450">
    <property type="entry name" value="RHOD"/>
    <property type="match status" value="1"/>
</dbReference>
<accession>A0ABZ2RLV8</accession>
<protein>
    <submittedName>
        <fullName evidence="3">Rhodanese-like domain-containing protein</fullName>
    </submittedName>
</protein>
<name>A0ABZ2RLV8_ECTME</name>